<sequence length="39" mass="4150">MGKWQAWVGLGVKVVPKSKVGDSILGHIAVTQLTVETSE</sequence>
<proteinExistence type="predicted"/>
<evidence type="ECO:0000313" key="1">
    <source>
        <dbReference type="EMBL" id="KAF7817369.1"/>
    </source>
</evidence>
<evidence type="ECO:0000313" key="2">
    <source>
        <dbReference type="Proteomes" id="UP000634136"/>
    </source>
</evidence>
<accession>A0A834WHN5</accession>
<organism evidence="1 2">
    <name type="scientific">Senna tora</name>
    <dbReference type="NCBI Taxonomy" id="362788"/>
    <lineage>
        <taxon>Eukaryota</taxon>
        <taxon>Viridiplantae</taxon>
        <taxon>Streptophyta</taxon>
        <taxon>Embryophyta</taxon>
        <taxon>Tracheophyta</taxon>
        <taxon>Spermatophyta</taxon>
        <taxon>Magnoliopsida</taxon>
        <taxon>eudicotyledons</taxon>
        <taxon>Gunneridae</taxon>
        <taxon>Pentapetalae</taxon>
        <taxon>rosids</taxon>
        <taxon>fabids</taxon>
        <taxon>Fabales</taxon>
        <taxon>Fabaceae</taxon>
        <taxon>Caesalpinioideae</taxon>
        <taxon>Cassia clade</taxon>
        <taxon>Senna</taxon>
    </lineage>
</organism>
<keyword evidence="2" id="KW-1185">Reference proteome</keyword>
<dbReference type="EMBL" id="JAAIUW010000009">
    <property type="protein sequence ID" value="KAF7817369.1"/>
    <property type="molecule type" value="Genomic_DNA"/>
</dbReference>
<gene>
    <name evidence="1" type="ORF">G2W53_031338</name>
</gene>
<reference evidence="1" key="1">
    <citation type="submission" date="2020-09" db="EMBL/GenBank/DDBJ databases">
        <title>Genome-Enabled Discovery of Anthraquinone Biosynthesis in Senna tora.</title>
        <authorList>
            <person name="Kang S.-H."/>
            <person name="Pandey R.P."/>
            <person name="Lee C.-M."/>
            <person name="Sim J.-S."/>
            <person name="Jeong J.-T."/>
            <person name="Choi B.-S."/>
            <person name="Jung M."/>
            <person name="Ginzburg D."/>
            <person name="Zhao K."/>
            <person name="Won S.Y."/>
            <person name="Oh T.-J."/>
            <person name="Yu Y."/>
            <person name="Kim N.-H."/>
            <person name="Lee O.R."/>
            <person name="Lee T.-H."/>
            <person name="Bashyal P."/>
            <person name="Kim T.-S."/>
            <person name="Lee W.-H."/>
            <person name="Kawkins C."/>
            <person name="Kim C.-K."/>
            <person name="Kim J.S."/>
            <person name="Ahn B.O."/>
            <person name="Rhee S.Y."/>
            <person name="Sohng J.K."/>
        </authorList>
    </citation>
    <scope>NUCLEOTIDE SEQUENCE</scope>
    <source>
        <tissue evidence="1">Leaf</tissue>
    </source>
</reference>
<dbReference type="Proteomes" id="UP000634136">
    <property type="component" value="Unassembled WGS sequence"/>
</dbReference>
<comment type="caution">
    <text evidence="1">The sequence shown here is derived from an EMBL/GenBank/DDBJ whole genome shotgun (WGS) entry which is preliminary data.</text>
</comment>
<protein>
    <submittedName>
        <fullName evidence="1">Uncharacterized protein</fullName>
    </submittedName>
</protein>
<name>A0A834WHN5_9FABA</name>
<dbReference type="AlphaFoldDB" id="A0A834WHN5"/>